<keyword evidence="3" id="KW-0274">FAD</keyword>
<evidence type="ECO:0000259" key="4">
    <source>
        <dbReference type="PROSITE" id="PS51387"/>
    </source>
</evidence>
<sequence length="479" mass="51554">MPDTAMLLNELRGIVGTDHVLTDAADIHPYTEDWRGRYRGQVHGVAFPANTEQTSALVSACVRASVPVLPQGGHTGLVGGGTPVGTSFADGTAPVIINLRRMNRIRDVDSVGNTLIAEAGCILQTIQEAAAQHDRLYGVTFGAQGSCQIGGNVSTNAGGTGVLKYGSTRDQVLGLEVVLPDGRVWNGLRTLRKDNTGYALRHLFVGAEGTLGIVTAVALRLHPKPAVMAAAWLTMDSVDHAQQCLAALQSIAGDRIAAFELLNQEQLRTVLAHFPEARLPTDPEAPYAVLLELSDTYAQANLDGMLEDVLPQLSEKGWLRDAAIAGSLAQRHAFWHLRHGISEANRKAGMGLSTDVAVPVRDLAAFIETASRAVTARYPQATIVLVSHMGDGNVHFIPRFSFDDWNALPHQAETADAVRALVHDAASQFNGTFSAEHGVGSVLIDELERLRPPLELELMQRLRNAWDPARLFNPGKVLR</sequence>
<dbReference type="Gene3D" id="3.30.43.10">
    <property type="entry name" value="Uridine Diphospho-n-acetylenolpyruvylglucosamine Reductase, domain 2"/>
    <property type="match status" value="1"/>
</dbReference>
<feature type="domain" description="FAD-binding PCMH-type" evidence="4">
    <location>
        <begin position="38"/>
        <end position="224"/>
    </location>
</feature>
<dbReference type="Pfam" id="PF01565">
    <property type="entry name" value="FAD_binding_4"/>
    <property type="match status" value="1"/>
</dbReference>
<dbReference type="PANTHER" id="PTHR43716">
    <property type="entry name" value="D-2-HYDROXYGLUTARATE DEHYDROGENASE, MITOCHONDRIAL"/>
    <property type="match status" value="1"/>
</dbReference>
<dbReference type="InterPro" id="IPR016166">
    <property type="entry name" value="FAD-bd_PCMH"/>
</dbReference>
<dbReference type="PANTHER" id="PTHR43716:SF2">
    <property type="entry name" value="BLL6224 PROTEIN"/>
    <property type="match status" value="1"/>
</dbReference>
<gene>
    <name evidence="5" type="ORF">CAL20_17010</name>
</gene>
<protein>
    <submittedName>
        <fullName evidence="5">Hydroxyacid dehydrogenase</fullName>
    </submittedName>
</protein>
<dbReference type="GO" id="GO:0022904">
    <property type="term" value="P:respiratory electron transport chain"/>
    <property type="evidence" value="ECO:0007669"/>
    <property type="project" value="TreeGrafter"/>
</dbReference>
<dbReference type="InterPro" id="IPR006094">
    <property type="entry name" value="Oxid_FAD_bind_N"/>
</dbReference>
<dbReference type="InterPro" id="IPR016167">
    <property type="entry name" value="FAD-bd_PCMH_sub1"/>
</dbReference>
<comment type="similarity">
    <text evidence="1">Belongs to the FAD-binding oxidoreductase/transferase type 4 family.</text>
</comment>
<dbReference type="InterPro" id="IPR016164">
    <property type="entry name" value="FAD-linked_Oxase-like_C"/>
</dbReference>
<dbReference type="Gene3D" id="3.30.70.2740">
    <property type="match status" value="1"/>
</dbReference>
<evidence type="ECO:0000313" key="6">
    <source>
        <dbReference type="Proteomes" id="UP000216885"/>
    </source>
</evidence>
<dbReference type="InterPro" id="IPR016171">
    <property type="entry name" value="Vanillyl_alc_oxidase_C-sub2"/>
</dbReference>
<dbReference type="GO" id="GO:0071949">
    <property type="term" value="F:FAD binding"/>
    <property type="evidence" value="ECO:0007669"/>
    <property type="project" value="InterPro"/>
</dbReference>
<name>A0A261TZE7_9BORD</name>
<keyword evidence="6" id="KW-1185">Reference proteome</keyword>
<dbReference type="Proteomes" id="UP000216885">
    <property type="component" value="Unassembled WGS sequence"/>
</dbReference>
<evidence type="ECO:0000256" key="2">
    <source>
        <dbReference type="ARBA" id="ARBA00022630"/>
    </source>
</evidence>
<proteinExistence type="inferred from homology"/>
<dbReference type="PROSITE" id="PS51387">
    <property type="entry name" value="FAD_PCMH"/>
    <property type="match status" value="1"/>
</dbReference>
<dbReference type="SUPFAM" id="SSF55103">
    <property type="entry name" value="FAD-linked oxidases, C-terminal domain"/>
    <property type="match status" value="1"/>
</dbReference>
<evidence type="ECO:0000256" key="1">
    <source>
        <dbReference type="ARBA" id="ARBA00008000"/>
    </source>
</evidence>
<dbReference type="EMBL" id="NEVQ01000016">
    <property type="protein sequence ID" value="OZI54671.1"/>
    <property type="molecule type" value="Genomic_DNA"/>
</dbReference>
<dbReference type="Pfam" id="PF02913">
    <property type="entry name" value="FAD-oxidase_C"/>
    <property type="match status" value="1"/>
</dbReference>
<reference evidence="5 6" key="1">
    <citation type="submission" date="2017-05" db="EMBL/GenBank/DDBJ databases">
        <title>Complete and WGS of Bordetella genogroups.</title>
        <authorList>
            <person name="Spilker T."/>
            <person name="LiPuma J."/>
        </authorList>
    </citation>
    <scope>NUCLEOTIDE SEQUENCE [LARGE SCALE GENOMIC DNA]</scope>
    <source>
        <strain evidence="5 6">AU9919</strain>
    </source>
</reference>
<dbReference type="Gene3D" id="3.30.70.2190">
    <property type="match status" value="1"/>
</dbReference>
<accession>A0A261TZE7</accession>
<organism evidence="5 6">
    <name type="scientific">Bordetella genomosp. 4</name>
    <dbReference type="NCBI Taxonomy" id="463044"/>
    <lineage>
        <taxon>Bacteria</taxon>
        <taxon>Pseudomonadati</taxon>
        <taxon>Pseudomonadota</taxon>
        <taxon>Betaproteobacteria</taxon>
        <taxon>Burkholderiales</taxon>
        <taxon>Alcaligenaceae</taxon>
        <taxon>Bordetella</taxon>
    </lineage>
</organism>
<dbReference type="InterPro" id="IPR004113">
    <property type="entry name" value="FAD-bd_oxidored_4_C"/>
</dbReference>
<evidence type="ECO:0000256" key="3">
    <source>
        <dbReference type="ARBA" id="ARBA00022827"/>
    </source>
</evidence>
<dbReference type="AlphaFoldDB" id="A0A261TZE7"/>
<dbReference type="InterPro" id="IPR036318">
    <property type="entry name" value="FAD-bd_PCMH-like_sf"/>
</dbReference>
<dbReference type="Gene3D" id="1.10.45.10">
    <property type="entry name" value="Vanillyl-alcohol Oxidase, Chain A, domain 4"/>
    <property type="match status" value="1"/>
</dbReference>
<dbReference type="GO" id="GO:0003824">
    <property type="term" value="F:catalytic activity"/>
    <property type="evidence" value="ECO:0007669"/>
    <property type="project" value="InterPro"/>
</dbReference>
<evidence type="ECO:0000313" key="5">
    <source>
        <dbReference type="EMBL" id="OZI54671.1"/>
    </source>
</evidence>
<dbReference type="OrthoDB" id="8522822at2"/>
<dbReference type="RefSeq" id="WP_094820670.1">
    <property type="nucleotide sequence ID" value="NZ_NEVO01000005.1"/>
</dbReference>
<dbReference type="SUPFAM" id="SSF56176">
    <property type="entry name" value="FAD-binding/transporter-associated domain-like"/>
    <property type="match status" value="1"/>
</dbReference>
<comment type="caution">
    <text evidence="5">The sequence shown here is derived from an EMBL/GenBank/DDBJ whole genome shotgun (WGS) entry which is preliminary data.</text>
</comment>
<dbReference type="Gene3D" id="3.30.465.10">
    <property type="match status" value="1"/>
</dbReference>
<keyword evidence="2" id="KW-0285">Flavoprotein</keyword>
<dbReference type="InterPro" id="IPR051264">
    <property type="entry name" value="FAD-oxidored/transferase_4"/>
</dbReference>
<dbReference type="InterPro" id="IPR016169">
    <property type="entry name" value="FAD-bd_PCMH_sub2"/>
</dbReference>